<gene>
    <name evidence="3" type="ORF">AS592_06965</name>
</gene>
<dbReference type="InterPro" id="IPR005658">
    <property type="entry name" value="Prot_inh_ecotin"/>
</dbReference>
<feature type="chain" id="PRO_5007578468" description="Ecotin" evidence="2">
    <location>
        <begin position="21"/>
        <end position="160"/>
    </location>
</feature>
<dbReference type="RefSeq" id="WP_067330846.1">
    <property type="nucleotide sequence ID" value="NZ_LNKT01000023.1"/>
</dbReference>
<keyword evidence="2" id="KW-0732">Signal</keyword>
<proteinExistence type="inferred from homology"/>
<comment type="caution">
    <text evidence="3">The sequence shown here is derived from an EMBL/GenBank/DDBJ whole genome shotgun (WGS) entry which is preliminary data.</text>
</comment>
<dbReference type="GO" id="GO:0004867">
    <property type="term" value="F:serine-type endopeptidase inhibitor activity"/>
    <property type="evidence" value="ECO:0007669"/>
    <property type="project" value="InterPro"/>
</dbReference>
<sequence>MIKRMLFGLALALSTISLHAADVSKEKYGMFPQPEEGYVRYIVDVPKTENDYDHKVELLIGKTMLVDCNHHSFSGKVERIPLEGWGYTYYKVSDIKSGPTTMMACRGPKKEAFISVHLPREMQLMRYNSRLGTVVYVPEGFEVRYRIWHAEKEIQKAVKR</sequence>
<comment type="similarity">
    <text evidence="1">Belongs to the protease inhibitor I11 (ecotin) family.</text>
</comment>
<dbReference type="NCBIfam" id="NF002987">
    <property type="entry name" value="PRK03719.1"/>
    <property type="match status" value="1"/>
</dbReference>
<dbReference type="AlphaFoldDB" id="A0A151CGA7"/>
<dbReference type="InterPro" id="IPR027438">
    <property type="entry name" value="Ecotin_C"/>
</dbReference>
<dbReference type="InterPro" id="IPR036198">
    <property type="entry name" value="Ecotin_sf"/>
</dbReference>
<evidence type="ECO:0000256" key="1">
    <source>
        <dbReference type="ARBA" id="ARBA00010558"/>
    </source>
</evidence>
<dbReference type="OrthoDB" id="997196at2"/>
<dbReference type="Pfam" id="PF03974">
    <property type="entry name" value="Ecotin"/>
    <property type="match status" value="1"/>
</dbReference>
<organism evidence="3 4">
    <name type="scientific">Sulfurovum riftiae</name>
    <dbReference type="NCBI Taxonomy" id="1630136"/>
    <lineage>
        <taxon>Bacteria</taxon>
        <taxon>Pseudomonadati</taxon>
        <taxon>Campylobacterota</taxon>
        <taxon>Epsilonproteobacteria</taxon>
        <taxon>Campylobacterales</taxon>
        <taxon>Sulfurovaceae</taxon>
        <taxon>Sulfurovum</taxon>
    </lineage>
</organism>
<evidence type="ECO:0000256" key="2">
    <source>
        <dbReference type="SAM" id="SignalP"/>
    </source>
</evidence>
<dbReference type="Proteomes" id="UP000075359">
    <property type="component" value="Unassembled WGS sequence"/>
</dbReference>
<accession>A0A151CGA7</accession>
<evidence type="ECO:0008006" key="5">
    <source>
        <dbReference type="Google" id="ProtNLM"/>
    </source>
</evidence>
<dbReference type="Gene3D" id="2.60.40.550">
    <property type="entry name" value="Ecotin"/>
    <property type="match status" value="1"/>
</dbReference>
<dbReference type="PANTHER" id="PTHR35890">
    <property type="match status" value="1"/>
</dbReference>
<dbReference type="EMBL" id="LNKT01000023">
    <property type="protein sequence ID" value="KYJ86537.1"/>
    <property type="molecule type" value="Genomic_DNA"/>
</dbReference>
<protein>
    <recommendedName>
        <fullName evidence="5">Ecotin</fullName>
    </recommendedName>
</protein>
<reference evidence="3 4" key="1">
    <citation type="submission" date="2015-11" db="EMBL/GenBank/DDBJ databases">
        <title>Draft genome of Sulfurovum riftiae 1812E, a member of the Epsilonproteobacteria isolated from the tube of the deep-sea hydrothermal vent tubewom Riftia pachyptila.</title>
        <authorList>
            <person name="Vetriani C."/>
            <person name="Giovannelli D."/>
        </authorList>
    </citation>
    <scope>NUCLEOTIDE SEQUENCE [LARGE SCALE GENOMIC DNA]</scope>
    <source>
        <strain evidence="3 4">1812E</strain>
    </source>
</reference>
<dbReference type="SUPFAM" id="SSF49772">
    <property type="entry name" value="Ecotin, trypsin inhibitor"/>
    <property type="match status" value="1"/>
</dbReference>
<dbReference type="Gene3D" id="4.10.1230.10">
    <property type="entry name" value="Ecotin, trypsin inhibitor"/>
    <property type="match status" value="1"/>
</dbReference>
<name>A0A151CGA7_9BACT</name>
<dbReference type="PIRSF" id="PIRSF006865">
    <property type="entry name" value="Prot_inh_ecotin"/>
    <property type="match status" value="1"/>
</dbReference>
<evidence type="ECO:0000313" key="4">
    <source>
        <dbReference type="Proteomes" id="UP000075359"/>
    </source>
</evidence>
<evidence type="ECO:0000313" key="3">
    <source>
        <dbReference type="EMBL" id="KYJ86537.1"/>
    </source>
</evidence>
<keyword evidence="4" id="KW-1185">Reference proteome</keyword>
<dbReference type="PANTHER" id="PTHR35890:SF3">
    <property type="entry name" value="ECOTIN"/>
    <property type="match status" value="1"/>
</dbReference>
<feature type="signal peptide" evidence="2">
    <location>
        <begin position="1"/>
        <end position="20"/>
    </location>
</feature>